<name>A0A0A9G627_ARUDO</name>
<dbReference type="PANTHER" id="PTHR48025">
    <property type="entry name" value="OS02G0815200 PROTEIN"/>
    <property type="match status" value="1"/>
</dbReference>
<dbReference type="InterPro" id="IPR012677">
    <property type="entry name" value="Nucleotide-bd_a/b_plait_sf"/>
</dbReference>
<dbReference type="SUPFAM" id="SSF54928">
    <property type="entry name" value="RNA-binding domain, RBD"/>
    <property type="match status" value="2"/>
</dbReference>
<keyword evidence="4" id="KW-0732">Signal</keyword>
<evidence type="ECO:0000256" key="1">
    <source>
        <dbReference type="ARBA" id="ARBA00022884"/>
    </source>
</evidence>
<dbReference type="SMART" id="SM00360">
    <property type="entry name" value="RRM"/>
    <property type="match status" value="2"/>
</dbReference>
<feature type="region of interest" description="Disordered" evidence="3">
    <location>
        <begin position="259"/>
        <end position="285"/>
    </location>
</feature>
<evidence type="ECO:0000313" key="6">
    <source>
        <dbReference type="EMBL" id="JAE20525.1"/>
    </source>
</evidence>
<accession>A0A0A9G627</accession>
<sequence length="285" mass="30858">MALPLARLLLPALPACRCQPPPRFPTHHAAARRGCVSFVVPATAYYSRGNRAACAASASVAPAPAAPAPAAEAEGEAEEPVGPRTRLVAQNIPWDCTADDMRALFEKHGSVAHVELSMYNSGKNRGLAFVTMGSEEEALAALNNLNSTILNDRKIKVDFARARKKQPKQPVSASDPNSSKHIVFVGNLTWRVRSRHLRELFESTSGFLSAEVIFQTTTPRRSAGYAFVSFSSKETAESAISTFNGKKLMGRPINVMFKDDDAKKNKSSVPKEEELDVESSEQSGS</sequence>
<dbReference type="EMBL" id="GBRH01177371">
    <property type="protein sequence ID" value="JAE20525.1"/>
    <property type="molecule type" value="Transcribed_RNA"/>
</dbReference>
<dbReference type="InterPro" id="IPR035979">
    <property type="entry name" value="RBD_domain_sf"/>
</dbReference>
<keyword evidence="1 2" id="KW-0694">RNA-binding</keyword>
<organism evidence="6">
    <name type="scientific">Arundo donax</name>
    <name type="common">Giant reed</name>
    <name type="synonym">Donax arundinaceus</name>
    <dbReference type="NCBI Taxonomy" id="35708"/>
    <lineage>
        <taxon>Eukaryota</taxon>
        <taxon>Viridiplantae</taxon>
        <taxon>Streptophyta</taxon>
        <taxon>Embryophyta</taxon>
        <taxon>Tracheophyta</taxon>
        <taxon>Spermatophyta</taxon>
        <taxon>Magnoliopsida</taxon>
        <taxon>Liliopsida</taxon>
        <taxon>Poales</taxon>
        <taxon>Poaceae</taxon>
        <taxon>PACMAD clade</taxon>
        <taxon>Arundinoideae</taxon>
        <taxon>Arundineae</taxon>
        <taxon>Arundo</taxon>
    </lineage>
</organism>
<reference evidence="6" key="2">
    <citation type="journal article" date="2015" name="Data Brief">
        <title>Shoot transcriptome of the giant reed, Arundo donax.</title>
        <authorList>
            <person name="Barrero R.A."/>
            <person name="Guerrero F.D."/>
            <person name="Moolhuijzen P."/>
            <person name="Goolsby J.A."/>
            <person name="Tidwell J."/>
            <person name="Bellgard S.E."/>
            <person name="Bellgard M.I."/>
        </authorList>
    </citation>
    <scope>NUCLEOTIDE SEQUENCE</scope>
    <source>
        <tissue evidence="6">Shoot tissue taken approximately 20 cm above the soil surface</tissue>
    </source>
</reference>
<reference evidence="6" key="1">
    <citation type="submission" date="2014-09" db="EMBL/GenBank/DDBJ databases">
        <authorList>
            <person name="Magalhaes I.L.F."/>
            <person name="Oliveira U."/>
            <person name="Santos F.R."/>
            <person name="Vidigal T.H.D.A."/>
            <person name="Brescovit A.D."/>
            <person name="Santos A.J."/>
        </authorList>
    </citation>
    <scope>NUCLEOTIDE SEQUENCE</scope>
    <source>
        <tissue evidence="6">Shoot tissue taken approximately 20 cm above the soil surface</tissue>
    </source>
</reference>
<feature type="domain" description="RRM" evidence="5">
    <location>
        <begin position="181"/>
        <end position="260"/>
    </location>
</feature>
<dbReference type="InterPro" id="IPR050502">
    <property type="entry name" value="Euk_RNA-bind_prot"/>
</dbReference>
<dbReference type="AlphaFoldDB" id="A0A0A9G627"/>
<evidence type="ECO:0000256" key="4">
    <source>
        <dbReference type="SAM" id="SignalP"/>
    </source>
</evidence>
<proteinExistence type="predicted"/>
<dbReference type="CDD" id="cd00590">
    <property type="entry name" value="RRM_SF"/>
    <property type="match status" value="1"/>
</dbReference>
<feature type="domain" description="RRM" evidence="5">
    <location>
        <begin position="85"/>
        <end position="162"/>
    </location>
</feature>
<dbReference type="GO" id="GO:0009535">
    <property type="term" value="C:chloroplast thylakoid membrane"/>
    <property type="evidence" value="ECO:0007669"/>
    <property type="project" value="TreeGrafter"/>
</dbReference>
<feature type="compositionally biased region" description="Basic and acidic residues" evidence="3">
    <location>
        <begin position="259"/>
        <end position="272"/>
    </location>
</feature>
<dbReference type="PANTHER" id="PTHR48025:SF17">
    <property type="entry name" value="28 KDA RIBONUCLEOPROTEIN, CHLOROPLASTIC"/>
    <property type="match status" value="1"/>
</dbReference>
<dbReference type="PROSITE" id="PS50102">
    <property type="entry name" value="RRM"/>
    <property type="match status" value="2"/>
</dbReference>
<dbReference type="Gene3D" id="3.30.70.330">
    <property type="match status" value="2"/>
</dbReference>
<feature type="signal peptide" evidence="4">
    <location>
        <begin position="1"/>
        <end position="18"/>
    </location>
</feature>
<feature type="chain" id="PRO_5002062450" description="RRM domain-containing protein" evidence="4">
    <location>
        <begin position="19"/>
        <end position="285"/>
    </location>
</feature>
<dbReference type="Pfam" id="PF00076">
    <property type="entry name" value="RRM_1"/>
    <property type="match status" value="2"/>
</dbReference>
<dbReference type="InterPro" id="IPR000504">
    <property type="entry name" value="RRM_dom"/>
</dbReference>
<dbReference type="GO" id="GO:1901259">
    <property type="term" value="P:chloroplast rRNA processing"/>
    <property type="evidence" value="ECO:0007669"/>
    <property type="project" value="TreeGrafter"/>
</dbReference>
<protein>
    <recommendedName>
        <fullName evidence="5">RRM domain-containing protein</fullName>
    </recommendedName>
</protein>
<dbReference type="GO" id="GO:0003729">
    <property type="term" value="F:mRNA binding"/>
    <property type="evidence" value="ECO:0007669"/>
    <property type="project" value="TreeGrafter"/>
</dbReference>
<evidence type="ECO:0000256" key="2">
    <source>
        <dbReference type="PROSITE-ProRule" id="PRU00176"/>
    </source>
</evidence>
<evidence type="ECO:0000256" key="3">
    <source>
        <dbReference type="SAM" id="MobiDB-lite"/>
    </source>
</evidence>
<evidence type="ECO:0000259" key="5">
    <source>
        <dbReference type="PROSITE" id="PS50102"/>
    </source>
</evidence>